<dbReference type="Pfam" id="PF00628">
    <property type="entry name" value="PHD"/>
    <property type="match status" value="1"/>
</dbReference>
<feature type="compositionally biased region" description="Low complexity" evidence="5">
    <location>
        <begin position="300"/>
        <end position="309"/>
    </location>
</feature>
<feature type="region of interest" description="Disordered" evidence="5">
    <location>
        <begin position="285"/>
        <end position="425"/>
    </location>
</feature>
<feature type="compositionally biased region" description="Basic residues" evidence="5">
    <location>
        <begin position="329"/>
        <end position="349"/>
    </location>
</feature>
<dbReference type="EMBL" id="OV696688">
    <property type="protein sequence ID" value="CAH1257125.1"/>
    <property type="molecule type" value="Genomic_DNA"/>
</dbReference>
<dbReference type="PANTHER" id="PTHR12618">
    <property type="entry name" value="PHD AND RING FINGER DOMAIN-CONTAINING PROTEIN 1"/>
    <property type="match status" value="1"/>
</dbReference>
<feature type="compositionally biased region" description="Polar residues" evidence="5">
    <location>
        <begin position="701"/>
        <end position="717"/>
    </location>
</feature>
<feature type="compositionally biased region" description="Basic and acidic residues" evidence="5">
    <location>
        <begin position="1294"/>
        <end position="1426"/>
    </location>
</feature>
<dbReference type="SUPFAM" id="SSF57850">
    <property type="entry name" value="RING/U-box"/>
    <property type="match status" value="1"/>
</dbReference>
<feature type="compositionally biased region" description="Acidic residues" evidence="5">
    <location>
        <begin position="29"/>
        <end position="103"/>
    </location>
</feature>
<feature type="region of interest" description="Disordered" evidence="5">
    <location>
        <begin position="1582"/>
        <end position="1610"/>
    </location>
</feature>
<evidence type="ECO:0000256" key="5">
    <source>
        <dbReference type="SAM" id="MobiDB-lite"/>
    </source>
</evidence>
<feature type="compositionally biased region" description="Polar residues" evidence="5">
    <location>
        <begin position="932"/>
        <end position="949"/>
    </location>
</feature>
<sequence>MMGDQDSSEEEFPSHGKRKAGRQNVLTDDISEGESDGAMDLEDDEEMEGDESGSDSGEEDSDEDDDDDDSLDEEEDSGEEEEGSYESEEEEEEDGPVEEDAQEDKEVNEKANAPTGAVDDEQESCPICLNEFELQEVGTPAACQHNFCIDCILEWSKNTNSCPVDRQQFNTILVRPKLGGKVIKKLKVGDVKQFADVEEEEEDNTYCQVCHQPTNEDRMLLCDSCDAGYHMECLTPPLDAVPIEEWFCPHCAPPESSREEEEEEPQTILLPVLPVRRAIARTMASERVRARVSRVRAARSRAQPSGSRPVSRRGRGRSARGRSTSRSTSRGRGRGRGRRRGTTRRKTTRSRSTTTTRKRGTKKKTTTRTGTTVKRRRKKRRKGRKVKRVSAKKETPTSVKSRLADRLQLGRPIPGSSVPSVKKAGDRKADFVQKPLMVFGDPNGLHCFEDSEGTFPEAAAVPVTSRHRRAQMLSKSALRSHRPVRRAMAIGIASELASSPTHATSDATLDVLGSIFAEQELLHVPSSDVRINRDGTLIYGRTDANETSSSHRGTVQVVPRGKDRPNRATNGVPSNQSALGSPPESSTHPQSSAGTSSSGHNNQGHDNQGHNNQGRNNQGSQQGDRAFSASSSGSSSGNLGSSQDGQQPWEPLGNQGAASLTTGCLGNDPSDEEKEEGPSSKRKSESMDSFKPQEDLKDESNSSTEDSGGSRLFSQRQWKPIQINIKSSLPHTDTSPAQGSVRTDLPDREEPQEGVGVVEDKLNTSSHSSDAEQEYNPFSPTASPVRGEEGSASVEYNPFSPTPEDEDDDQTNPSPESETNNNNNEGGTSEEPWEMEDSNDMAVDTGGLDLEPLGTDSPGVDSLHIDLDNLSPQLEGEEEDDPALAEESREEEEMTGEESIEDFQFEEELDEFPLQKSPETFAMSASPVLMETPNTAALETPNVESTQQPESKKAANTSKASKAVLDMFSGLSPDKVPSEGDADVNQRKKSAEADSKGKALYEDVLVLDSADVNLELHDVENAENEAEERQSQPVERRRGDSASADGVKAEATTEVDKNTSYFASRVTHTERPTSQEGWDSSDEDTLDIRPLPNIMDLPKIPKIRQAVPTSREKEKARDKSSSASKGKKRRRDSTAEVHQKERAKEKRRDKEKRKEPGEQSRKRKSDAHDSEEDVSLSNSSRRKRMKAKRSSSRRQSREREKRRDESFRADRSSSLEQEAEGRTDRSHRSYRRHRQDSSSSPITVSSGEEEVSPERTRRSRSKDRSRMRSQHSSAPSSKSKSKEDRDRRKYHKESRREKNDSDKSDWSRGSSRDRKKEEKKRDRKHDDVDRRSKERTSGKGREQRRSKEGSPQEYKKPKDKSPEYKREERLNEPPKSDSRTLAEKIAEKNEKLYNYGDHDYRKAKEEQKKEKVEKVKSGTLMEELRKVGKPRLQSTVRKVSNTEQDEDVLPFSSFLAPGGMDRDHRSRMEREGPRTPEYSKQKNGDQSGSKDEDSDDGDSATLSRFLVPGGMDKDHRGADQLSNSNSSSRDDPRAEKVSRSSGERSNLPVLEPLRPPEIKPQLTLPQSLLTVLGVLTAQKPNAGVPSGPATTGTQHTVTIEATSPEDVEMRDVEEAGRDDMDENIESSAVEMDIKEKQMLEKLNRQERVAEEVKQALKPFYQAKKVDKQQYKEILKKSVIQVCHTKTGKIDPVKIRRLVRQYVDKYRAMEKYLAKKKGSTSSQSQPWYRQGRK</sequence>
<feature type="compositionally biased region" description="Basic and acidic residues" evidence="5">
    <location>
        <begin position="1528"/>
        <end position="1542"/>
    </location>
</feature>
<feature type="compositionally biased region" description="Basic and acidic residues" evidence="5">
    <location>
        <begin position="1027"/>
        <end position="1040"/>
    </location>
</feature>
<feature type="compositionally biased region" description="Basic and acidic residues" evidence="5">
    <location>
        <begin position="1195"/>
        <end position="1227"/>
    </location>
</feature>
<dbReference type="GO" id="GO:0008270">
    <property type="term" value="F:zinc ion binding"/>
    <property type="evidence" value="ECO:0007669"/>
    <property type="project" value="UniProtKB-KW"/>
</dbReference>
<dbReference type="PROSITE" id="PS00518">
    <property type="entry name" value="ZF_RING_1"/>
    <property type="match status" value="1"/>
</dbReference>
<evidence type="ECO:0000256" key="4">
    <source>
        <dbReference type="PROSITE-ProRule" id="PRU00175"/>
    </source>
</evidence>
<feature type="compositionally biased region" description="Basic residues" evidence="5">
    <location>
        <begin position="356"/>
        <end position="366"/>
    </location>
</feature>
<feature type="compositionally biased region" description="Low complexity" evidence="5">
    <location>
        <begin position="598"/>
        <end position="642"/>
    </location>
</feature>
<dbReference type="InterPro" id="IPR019787">
    <property type="entry name" value="Znf_PHD-finger"/>
</dbReference>
<name>A0A8J9ZLY3_BRALA</name>
<dbReference type="InterPro" id="IPR057031">
    <property type="entry name" value="SFR19-like_C"/>
</dbReference>
<dbReference type="Gene3D" id="3.30.40.10">
    <property type="entry name" value="Zinc/RING finger domain, C3HC4 (zinc finger)"/>
    <property type="match status" value="2"/>
</dbReference>
<evidence type="ECO:0000259" key="6">
    <source>
        <dbReference type="PROSITE" id="PS50016"/>
    </source>
</evidence>
<feature type="compositionally biased region" description="Basic and acidic residues" evidence="5">
    <location>
        <begin position="1110"/>
        <end position="1120"/>
    </location>
</feature>
<keyword evidence="2 4" id="KW-0863">Zinc-finger</keyword>
<feature type="compositionally biased region" description="Polar residues" evidence="5">
    <location>
        <begin position="724"/>
        <end position="741"/>
    </location>
</feature>
<dbReference type="Pfam" id="PF23030">
    <property type="entry name" value="SCAF11-like_C"/>
    <property type="match status" value="1"/>
</dbReference>
<dbReference type="SMART" id="SM00249">
    <property type="entry name" value="PHD"/>
    <property type="match status" value="1"/>
</dbReference>
<accession>A0A8J9ZLY3</accession>
<dbReference type="PROSITE" id="PS50089">
    <property type="entry name" value="ZF_RING_2"/>
    <property type="match status" value="1"/>
</dbReference>
<dbReference type="PROSITE" id="PS01359">
    <property type="entry name" value="ZF_PHD_1"/>
    <property type="match status" value="1"/>
</dbReference>
<dbReference type="PROSITE" id="PS50016">
    <property type="entry name" value="ZF_PHD_2"/>
    <property type="match status" value="1"/>
</dbReference>
<dbReference type="Proteomes" id="UP000838412">
    <property type="component" value="Chromosome 3"/>
</dbReference>
<feature type="compositionally biased region" description="Basic and acidic residues" evidence="5">
    <location>
        <begin position="676"/>
        <end position="700"/>
    </location>
</feature>
<feature type="compositionally biased region" description="Basic residues" evidence="5">
    <location>
        <begin position="290"/>
        <end position="299"/>
    </location>
</feature>
<feature type="compositionally biased region" description="Basic residues" evidence="5">
    <location>
        <begin position="373"/>
        <end position="390"/>
    </location>
</feature>
<evidence type="ECO:0000313" key="8">
    <source>
        <dbReference type="EMBL" id="CAH1257125.1"/>
    </source>
</evidence>
<feature type="compositionally biased region" description="Basic residues" evidence="5">
    <location>
        <begin position="310"/>
        <end position="320"/>
    </location>
</feature>
<evidence type="ECO:0000256" key="2">
    <source>
        <dbReference type="ARBA" id="ARBA00022771"/>
    </source>
</evidence>
<feature type="region of interest" description="Disordered" evidence="5">
    <location>
        <begin position="1"/>
        <end position="122"/>
    </location>
</feature>
<feature type="compositionally biased region" description="Acidic residues" evidence="5">
    <location>
        <begin position="875"/>
        <end position="902"/>
    </location>
</feature>
<feature type="domain" description="PHD-type" evidence="6">
    <location>
        <begin position="204"/>
        <end position="254"/>
    </location>
</feature>
<dbReference type="InterPro" id="IPR001965">
    <property type="entry name" value="Znf_PHD"/>
</dbReference>
<evidence type="ECO:0000259" key="7">
    <source>
        <dbReference type="PROSITE" id="PS50089"/>
    </source>
</evidence>
<feature type="compositionally biased region" description="Polar residues" evidence="5">
    <location>
        <begin position="567"/>
        <end position="597"/>
    </location>
</feature>
<dbReference type="CDD" id="cd16635">
    <property type="entry name" value="mRING-HC-C3HC3D_PHRF1"/>
    <property type="match status" value="1"/>
</dbReference>
<dbReference type="InterPro" id="IPR047157">
    <property type="entry name" value="PHRF1/Atg35"/>
</dbReference>
<dbReference type="OrthoDB" id="1935339at2759"/>
<organism evidence="8 9">
    <name type="scientific">Branchiostoma lanceolatum</name>
    <name type="common">Common lancelet</name>
    <name type="synonym">Amphioxus lanceolatum</name>
    <dbReference type="NCBI Taxonomy" id="7740"/>
    <lineage>
        <taxon>Eukaryota</taxon>
        <taxon>Metazoa</taxon>
        <taxon>Chordata</taxon>
        <taxon>Cephalochordata</taxon>
        <taxon>Leptocardii</taxon>
        <taxon>Amphioxiformes</taxon>
        <taxon>Branchiostomatidae</taxon>
        <taxon>Branchiostoma</taxon>
    </lineage>
</organism>
<feature type="region of interest" description="Disordered" evidence="5">
    <location>
        <begin position="928"/>
        <end position="999"/>
    </location>
</feature>
<evidence type="ECO:0000256" key="1">
    <source>
        <dbReference type="ARBA" id="ARBA00022723"/>
    </source>
</evidence>
<feature type="region of interest" description="Disordered" evidence="5">
    <location>
        <begin position="541"/>
        <end position="902"/>
    </location>
</feature>
<dbReference type="InterPro" id="IPR017907">
    <property type="entry name" value="Znf_RING_CS"/>
</dbReference>
<dbReference type="InterPro" id="IPR019786">
    <property type="entry name" value="Zinc_finger_PHD-type_CS"/>
</dbReference>
<feature type="compositionally biased region" description="Basic residues" evidence="5">
    <location>
        <begin position="1180"/>
        <end position="1194"/>
    </location>
</feature>
<feature type="compositionally biased region" description="Acidic residues" evidence="5">
    <location>
        <begin position="1"/>
        <end position="11"/>
    </location>
</feature>
<feature type="compositionally biased region" description="Basic and acidic residues" evidence="5">
    <location>
        <begin position="984"/>
        <end position="999"/>
    </location>
</feature>
<feature type="compositionally biased region" description="Polar residues" evidence="5">
    <location>
        <begin position="1588"/>
        <end position="1601"/>
    </location>
</feature>
<dbReference type="Pfam" id="PF13639">
    <property type="entry name" value="zf-RING_2"/>
    <property type="match status" value="1"/>
</dbReference>
<feature type="compositionally biased region" description="Polar residues" evidence="5">
    <location>
        <begin position="1432"/>
        <end position="1442"/>
    </location>
</feature>
<dbReference type="InterPro" id="IPR013083">
    <property type="entry name" value="Znf_RING/FYVE/PHD"/>
</dbReference>
<dbReference type="InterPro" id="IPR001841">
    <property type="entry name" value="Znf_RING"/>
</dbReference>
<dbReference type="PANTHER" id="PTHR12618:SF20">
    <property type="entry name" value="PHD AND RING FINGER DOMAIN-CONTAINING PROTEIN 1"/>
    <property type="match status" value="1"/>
</dbReference>
<feature type="compositionally biased region" description="Basic and acidic residues" evidence="5">
    <location>
        <begin position="1252"/>
        <end position="1266"/>
    </location>
</feature>
<proteinExistence type="predicted"/>
<keyword evidence="9" id="KW-1185">Reference proteome</keyword>
<feature type="compositionally biased region" description="Low complexity" evidence="5">
    <location>
        <begin position="954"/>
        <end position="963"/>
    </location>
</feature>
<feature type="compositionally biased region" description="Polar residues" evidence="5">
    <location>
        <begin position="1237"/>
        <end position="1246"/>
    </location>
</feature>
<feature type="compositionally biased region" description="Basic and acidic residues" evidence="5">
    <location>
        <begin position="1460"/>
        <end position="1491"/>
    </location>
</feature>
<keyword evidence="1" id="KW-0479">Metal-binding</keyword>
<dbReference type="SMART" id="SM00184">
    <property type="entry name" value="RING"/>
    <property type="match status" value="2"/>
</dbReference>
<dbReference type="CDD" id="cd15536">
    <property type="entry name" value="PHD_PHRF1"/>
    <property type="match status" value="1"/>
</dbReference>
<protein>
    <submittedName>
        <fullName evidence="8">PHRF1 protein</fullName>
    </submittedName>
</protein>
<dbReference type="InterPro" id="IPR011011">
    <property type="entry name" value="Znf_FYVE_PHD"/>
</dbReference>
<evidence type="ECO:0000313" key="9">
    <source>
        <dbReference type="Proteomes" id="UP000838412"/>
    </source>
</evidence>
<reference evidence="8" key="1">
    <citation type="submission" date="2022-01" db="EMBL/GenBank/DDBJ databases">
        <authorList>
            <person name="Braso-Vives M."/>
        </authorList>
    </citation>
    <scope>NUCLEOTIDE SEQUENCE</scope>
</reference>
<feature type="compositionally biased region" description="Basic and acidic residues" evidence="5">
    <location>
        <begin position="1132"/>
        <end position="1160"/>
    </location>
</feature>
<feature type="region of interest" description="Disordered" evidence="5">
    <location>
        <begin position="1016"/>
        <end position="1558"/>
    </location>
</feature>
<feature type="domain" description="RING-type" evidence="7">
    <location>
        <begin position="125"/>
        <end position="166"/>
    </location>
</feature>
<feature type="region of interest" description="Disordered" evidence="5">
    <location>
        <begin position="1713"/>
        <end position="1732"/>
    </location>
</feature>
<feature type="compositionally biased region" description="Low complexity" evidence="5">
    <location>
        <begin position="811"/>
        <end position="830"/>
    </location>
</feature>
<gene>
    <name evidence="8" type="primary">PHRF1</name>
    <name evidence="8" type="ORF">BLAG_LOCUS15154</name>
</gene>
<keyword evidence="3" id="KW-0862">Zinc</keyword>
<dbReference type="SUPFAM" id="SSF57903">
    <property type="entry name" value="FYVE/PHD zinc finger"/>
    <property type="match status" value="1"/>
</dbReference>
<evidence type="ECO:0000256" key="3">
    <source>
        <dbReference type="ARBA" id="ARBA00022833"/>
    </source>
</evidence>